<feature type="transmembrane region" description="Helical" evidence="8">
    <location>
        <begin position="463"/>
        <end position="487"/>
    </location>
</feature>
<evidence type="ECO:0000256" key="2">
    <source>
        <dbReference type="ARBA" id="ARBA00022475"/>
    </source>
</evidence>
<evidence type="ECO:0000256" key="7">
    <source>
        <dbReference type="ARBA" id="ARBA00024033"/>
    </source>
</evidence>
<proteinExistence type="inferred from homology"/>
<keyword evidence="3" id="KW-0808">Transferase</keyword>
<feature type="transmembrane region" description="Helical" evidence="8">
    <location>
        <begin position="260"/>
        <end position="292"/>
    </location>
</feature>
<organism evidence="9 10">
    <name type="scientific">Subtercola boreus</name>
    <dbReference type="NCBI Taxonomy" id="120213"/>
    <lineage>
        <taxon>Bacteria</taxon>
        <taxon>Bacillati</taxon>
        <taxon>Actinomycetota</taxon>
        <taxon>Actinomycetes</taxon>
        <taxon>Micrococcales</taxon>
        <taxon>Microbacteriaceae</taxon>
        <taxon>Subtercola</taxon>
    </lineage>
</organism>
<evidence type="ECO:0000256" key="6">
    <source>
        <dbReference type="ARBA" id="ARBA00023136"/>
    </source>
</evidence>
<feature type="transmembrane region" description="Helical" evidence="8">
    <location>
        <begin position="340"/>
        <end position="362"/>
    </location>
</feature>
<feature type="transmembrane region" description="Helical" evidence="8">
    <location>
        <begin position="100"/>
        <end position="119"/>
    </location>
</feature>
<feature type="transmembrane region" description="Helical" evidence="8">
    <location>
        <begin position="304"/>
        <end position="328"/>
    </location>
</feature>
<keyword evidence="5 8" id="KW-1133">Transmembrane helix</keyword>
<feature type="transmembrane region" description="Helical" evidence="8">
    <location>
        <begin position="73"/>
        <end position="93"/>
    </location>
</feature>
<evidence type="ECO:0000256" key="1">
    <source>
        <dbReference type="ARBA" id="ARBA00004651"/>
    </source>
</evidence>
<dbReference type="GO" id="GO:0005886">
    <property type="term" value="C:plasma membrane"/>
    <property type="evidence" value="ECO:0007669"/>
    <property type="project" value="UniProtKB-SubCell"/>
</dbReference>
<feature type="transmembrane region" description="Helical" evidence="8">
    <location>
        <begin position="382"/>
        <end position="406"/>
    </location>
</feature>
<comment type="similarity">
    <text evidence="7">Belongs to the glycosyltransferase 87 family.</text>
</comment>
<reference evidence="9 10" key="1">
    <citation type="submission" date="2017-04" db="EMBL/GenBank/DDBJ databases">
        <title>Comparative genome analysis of Subtercola boreus.</title>
        <authorList>
            <person name="Cho Y.-J."/>
            <person name="Cho A."/>
            <person name="Kim O.-S."/>
            <person name="Lee J.-I."/>
        </authorList>
    </citation>
    <scope>NUCLEOTIDE SEQUENCE [LARGE SCALE GENOMIC DNA]</scope>
    <source>
        <strain evidence="9 10">P28004</strain>
    </source>
</reference>
<keyword evidence="6 8" id="KW-0472">Membrane</keyword>
<accession>A0A3E0W8K7</accession>
<dbReference type="AlphaFoldDB" id="A0A3E0W8K7"/>
<evidence type="ECO:0000313" key="10">
    <source>
        <dbReference type="Proteomes" id="UP000257080"/>
    </source>
</evidence>
<dbReference type="GO" id="GO:0016758">
    <property type="term" value="F:hexosyltransferase activity"/>
    <property type="evidence" value="ECO:0007669"/>
    <property type="project" value="InterPro"/>
</dbReference>
<dbReference type="EMBL" id="NBXE01000027">
    <property type="protein sequence ID" value="RFA26214.1"/>
    <property type="molecule type" value="Genomic_DNA"/>
</dbReference>
<dbReference type="Pfam" id="PF09594">
    <property type="entry name" value="GT87"/>
    <property type="match status" value="1"/>
</dbReference>
<keyword evidence="2" id="KW-1003">Cell membrane</keyword>
<comment type="caution">
    <text evidence="9">The sequence shown here is derived from an EMBL/GenBank/DDBJ whole genome shotgun (WGS) entry which is preliminary data.</text>
</comment>
<dbReference type="OrthoDB" id="3362857at2"/>
<evidence type="ECO:0000256" key="5">
    <source>
        <dbReference type="ARBA" id="ARBA00022989"/>
    </source>
</evidence>
<evidence type="ECO:0000256" key="3">
    <source>
        <dbReference type="ARBA" id="ARBA00022679"/>
    </source>
</evidence>
<gene>
    <name evidence="9" type="ORF">B7R25_11460</name>
</gene>
<feature type="transmembrane region" description="Helical" evidence="8">
    <location>
        <begin position="44"/>
        <end position="67"/>
    </location>
</feature>
<feature type="transmembrane region" description="Helical" evidence="8">
    <location>
        <begin position="227"/>
        <end position="248"/>
    </location>
</feature>
<evidence type="ECO:0000313" key="9">
    <source>
        <dbReference type="EMBL" id="RFA26214.1"/>
    </source>
</evidence>
<name>A0A3E0W8K7_9MICO</name>
<dbReference type="InterPro" id="IPR018584">
    <property type="entry name" value="GT87"/>
</dbReference>
<keyword evidence="4 8" id="KW-0812">Transmembrane</keyword>
<evidence type="ECO:0008006" key="11">
    <source>
        <dbReference type="Google" id="ProtNLM"/>
    </source>
</evidence>
<evidence type="ECO:0000256" key="8">
    <source>
        <dbReference type="SAM" id="Phobius"/>
    </source>
</evidence>
<feature type="transmembrane region" description="Helical" evidence="8">
    <location>
        <begin position="418"/>
        <end position="443"/>
    </location>
</feature>
<sequence length="493" mass="52106">MVSLRSSTPMWWVTRHDRPVPPDDALTPRDRSGGGLVTGRPATVLTIALLAAMAVVTVLSVTALGFFDPADAGGIVWLTALLWALYAAALWTVRHIPPRAAVVLVIAGSAVLGASALAGPPNTSTDSARYAWDGIVQLGGTSPYAYVPADDALESFRTAWLFPASVLDADGRAQCEGSRVERTITVPSFVVLCTTINRPQVNTIYPPAAELYFAAVRATVPSGAAYWPFQAAGALIAVGVSVALVLAMRRRGIDPRWAALWAWSPFVATEAVTNSHVDALATLLLLVATLLLSRAGPGDMKRSVLGGIALGLSIATKLVPVIGVPAVLRRHPVSVTISALVTFVVLYIPYVAMTGLAVIGFLPGYLTEEGYDDGSRFALLSLVAPGVGAIVLAGILLLVTAVLVFRFADPDNPWLGQVVMIGVTILVVTPHYSWYALLLVPFIALSRRWEWMIVPLALTAQLLVPTVAVSRISFGVAAAVVLAAAVMRRRARS</sequence>
<protein>
    <recommendedName>
        <fullName evidence="11">DUF2029 domain-containing protein</fullName>
    </recommendedName>
</protein>
<comment type="subcellular location">
    <subcellularLocation>
        <location evidence="1">Cell membrane</location>
        <topology evidence="1">Multi-pass membrane protein</topology>
    </subcellularLocation>
</comment>
<dbReference type="Proteomes" id="UP000257080">
    <property type="component" value="Unassembled WGS sequence"/>
</dbReference>
<evidence type="ECO:0000256" key="4">
    <source>
        <dbReference type="ARBA" id="ARBA00022692"/>
    </source>
</evidence>